<feature type="region of interest" description="Disordered" evidence="10">
    <location>
        <begin position="102"/>
        <end position="156"/>
    </location>
</feature>
<dbReference type="GO" id="GO:0045132">
    <property type="term" value="P:meiotic chromosome segregation"/>
    <property type="evidence" value="ECO:0007669"/>
    <property type="project" value="InterPro"/>
</dbReference>
<feature type="compositionally biased region" description="Basic and acidic residues" evidence="10">
    <location>
        <begin position="323"/>
        <end position="333"/>
    </location>
</feature>
<dbReference type="GO" id="GO:0005634">
    <property type="term" value="C:nucleus"/>
    <property type="evidence" value="ECO:0007669"/>
    <property type="project" value="InterPro"/>
</dbReference>
<keyword evidence="3" id="KW-0158">Chromosome</keyword>
<protein>
    <recommendedName>
        <fullName evidence="15">Shugoshin</fullName>
    </recommendedName>
</protein>
<dbReference type="GO" id="GO:0051301">
    <property type="term" value="P:cell division"/>
    <property type="evidence" value="ECO:0007669"/>
    <property type="project" value="UniProtKB-KW"/>
</dbReference>
<evidence type="ECO:0000256" key="6">
    <source>
        <dbReference type="ARBA" id="ARBA00023054"/>
    </source>
</evidence>
<feature type="compositionally biased region" description="Basic and acidic residues" evidence="10">
    <location>
        <begin position="193"/>
        <end position="225"/>
    </location>
</feature>
<evidence type="ECO:0000259" key="12">
    <source>
        <dbReference type="Pfam" id="PF07558"/>
    </source>
</evidence>
<evidence type="ECO:0000256" key="2">
    <source>
        <dbReference type="ARBA" id="ARBA00010845"/>
    </source>
</evidence>
<name>A0AA40CW17_9PEZI</name>
<keyword evidence="4" id="KW-0132">Cell division</keyword>
<accession>A0AA40CW17</accession>
<gene>
    <name evidence="13" type="ORF">B0T16DRAFT_453758</name>
</gene>
<evidence type="ECO:0000256" key="10">
    <source>
        <dbReference type="SAM" id="MobiDB-lite"/>
    </source>
</evidence>
<keyword evidence="6 9" id="KW-0175">Coiled coil</keyword>
<evidence type="ECO:0000313" key="13">
    <source>
        <dbReference type="EMBL" id="KAK0651274.1"/>
    </source>
</evidence>
<feature type="compositionally biased region" description="Basic and acidic residues" evidence="10">
    <location>
        <begin position="260"/>
        <end position="270"/>
    </location>
</feature>
<feature type="compositionally biased region" description="Basic and acidic residues" evidence="10">
    <location>
        <begin position="641"/>
        <end position="655"/>
    </location>
</feature>
<feature type="region of interest" description="Disordered" evidence="10">
    <location>
        <begin position="487"/>
        <end position="746"/>
    </location>
</feature>
<feature type="domain" description="Shugoshin C-terminal" evidence="11">
    <location>
        <begin position="455"/>
        <end position="478"/>
    </location>
</feature>
<evidence type="ECO:0000256" key="3">
    <source>
        <dbReference type="ARBA" id="ARBA00022454"/>
    </source>
</evidence>
<dbReference type="EMBL" id="JAULSV010000002">
    <property type="protein sequence ID" value="KAK0651274.1"/>
    <property type="molecule type" value="Genomic_DNA"/>
</dbReference>
<keyword evidence="5" id="KW-0159">Chromosome partition</keyword>
<evidence type="ECO:0000313" key="14">
    <source>
        <dbReference type="Proteomes" id="UP001174936"/>
    </source>
</evidence>
<dbReference type="GO" id="GO:0000779">
    <property type="term" value="C:condensed chromosome, centromeric region"/>
    <property type="evidence" value="ECO:0007669"/>
    <property type="project" value="UniProtKB-ARBA"/>
</dbReference>
<proteinExistence type="inferred from homology"/>
<evidence type="ECO:0008006" key="15">
    <source>
        <dbReference type="Google" id="ProtNLM"/>
    </source>
</evidence>
<evidence type="ECO:0000256" key="5">
    <source>
        <dbReference type="ARBA" id="ARBA00022829"/>
    </source>
</evidence>
<dbReference type="Pfam" id="PF07557">
    <property type="entry name" value="Shugoshin_C"/>
    <property type="match status" value="1"/>
</dbReference>
<feature type="compositionally biased region" description="Basic and acidic residues" evidence="10">
    <location>
        <begin position="670"/>
        <end position="679"/>
    </location>
</feature>
<reference evidence="13" key="1">
    <citation type="submission" date="2023-06" db="EMBL/GenBank/DDBJ databases">
        <title>Genome-scale phylogeny and comparative genomics of the fungal order Sordariales.</title>
        <authorList>
            <consortium name="Lawrence Berkeley National Laboratory"/>
            <person name="Hensen N."/>
            <person name="Bonometti L."/>
            <person name="Westerberg I."/>
            <person name="Brannstrom I.O."/>
            <person name="Guillou S."/>
            <person name="Cros-Aarteil S."/>
            <person name="Calhoun S."/>
            <person name="Haridas S."/>
            <person name="Kuo A."/>
            <person name="Mondo S."/>
            <person name="Pangilinan J."/>
            <person name="Riley R."/>
            <person name="Labutti K."/>
            <person name="Andreopoulos B."/>
            <person name="Lipzen A."/>
            <person name="Chen C."/>
            <person name="Yanf M."/>
            <person name="Daum C."/>
            <person name="Ng V."/>
            <person name="Clum A."/>
            <person name="Steindorff A."/>
            <person name="Ohm R."/>
            <person name="Martin F."/>
            <person name="Silar P."/>
            <person name="Natvig D."/>
            <person name="Lalanne C."/>
            <person name="Gautier V."/>
            <person name="Ament-Velasquez S.L."/>
            <person name="Kruys A."/>
            <person name="Hutchinson M.I."/>
            <person name="Powell A.J."/>
            <person name="Barry K."/>
            <person name="Miller A.N."/>
            <person name="Grigoriev I.V."/>
            <person name="Debuchy R."/>
            <person name="Gladieux P."/>
            <person name="Thoren M.H."/>
            <person name="Johannesson H."/>
        </authorList>
    </citation>
    <scope>NUCLEOTIDE SEQUENCE</scope>
    <source>
        <strain evidence="13">SMH2532-1</strain>
    </source>
</reference>
<comment type="similarity">
    <text evidence="2">Belongs to the shugoshin family.</text>
</comment>
<feature type="compositionally biased region" description="Polar residues" evidence="10">
    <location>
        <begin position="509"/>
        <end position="530"/>
    </location>
</feature>
<sequence length="746" mass="81352">MARLNDPPAPMESNLDILRRKFLRQNRDLARVNSNQSSRIRALENEIARMLSENLDLRGQVMRLEKELENNTADRIADHALEIKAKMEVQLAELGAMLARLGTEPPSKRHSPERRRQARPAPRGLRSPAQRRAREPTADPEVLAAQEGRLPPIYENKSYPRATMNSEQILALCAEAADTSNSPDLGPPPVSRYVDEEVVRETPVKSVEKVDVRGQLEESYKETEHASPLPKLDFQRKRPNNPEPAKERAKEPVSVPAEATKPEKEPEKAKPVPSAPVVSTVKSGAKRKFGDENDMRGNKAPSGKENAATGQETADKPSAGEITKNRAIKEIPAHRRKAHGRPPLSAKSTNDDVSSPRKAAVEDIAKPLKSQQQHTNPKHAPQREREQKTTPIPKLEIPSLPEPTPNVVTILPEPCEPNTPGLPLISPDTPDRSAPRDMAVDTPPPGHLSVDGETSRPSRRARAAISYAEPNLRDKMRRPTKELFDAVSGEGKFKSRVSISAVAPGQGGNESAPTSATKPTSEGWTATSALKSEDAITKDNAVKDVAERDSMPSPLAQREQQAGSMDLLSSSVVMERKRRPSAIGGGRDSIAAPPKEKEKESAVSPVPALINPRNNASTSKAERSLDPMDIYDFASSPASSEAKESPRAPAEDSTRSKRQPRRASAAAHQALREIAKDADSEAPYPTKSRSGHSRKRASMLAPKKPMMVDSPESSYQDDNSLSSRDGDAAAANSGGDKISRRRSMML</sequence>
<organism evidence="13 14">
    <name type="scientific">Cercophora newfieldiana</name>
    <dbReference type="NCBI Taxonomy" id="92897"/>
    <lineage>
        <taxon>Eukaryota</taxon>
        <taxon>Fungi</taxon>
        <taxon>Dikarya</taxon>
        <taxon>Ascomycota</taxon>
        <taxon>Pezizomycotina</taxon>
        <taxon>Sordariomycetes</taxon>
        <taxon>Sordariomycetidae</taxon>
        <taxon>Sordariales</taxon>
        <taxon>Lasiosphaeriaceae</taxon>
        <taxon>Cercophora</taxon>
    </lineage>
</organism>
<comment type="subcellular location">
    <subcellularLocation>
        <location evidence="1">Chromosome</location>
        <location evidence="1">Centromere</location>
    </subcellularLocation>
</comment>
<dbReference type="InterPro" id="IPR011515">
    <property type="entry name" value="Shugoshin_C"/>
</dbReference>
<feature type="compositionally biased region" description="Basic and acidic residues" evidence="10">
    <location>
        <begin position="288"/>
        <end position="297"/>
    </location>
</feature>
<comment type="caution">
    <text evidence="13">The sequence shown here is derived from an EMBL/GenBank/DDBJ whole genome shotgun (WGS) entry which is preliminary data.</text>
</comment>
<keyword evidence="14" id="KW-1185">Reference proteome</keyword>
<dbReference type="AlphaFoldDB" id="A0AA40CW17"/>
<dbReference type="Pfam" id="PF07558">
    <property type="entry name" value="Shugoshin_N"/>
    <property type="match status" value="1"/>
</dbReference>
<feature type="region of interest" description="Disordered" evidence="10">
    <location>
        <begin position="178"/>
        <end position="462"/>
    </location>
</feature>
<feature type="coiled-coil region" evidence="9">
    <location>
        <begin position="26"/>
        <end position="74"/>
    </location>
</feature>
<dbReference type="Proteomes" id="UP001174936">
    <property type="component" value="Unassembled WGS sequence"/>
</dbReference>
<feature type="compositionally biased region" description="Polar residues" evidence="10">
    <location>
        <begin position="558"/>
        <end position="572"/>
    </location>
</feature>
<evidence type="ECO:0000256" key="4">
    <source>
        <dbReference type="ARBA" id="ARBA00022618"/>
    </source>
</evidence>
<keyword evidence="7" id="KW-0131">Cell cycle</keyword>
<feature type="compositionally biased region" description="Basic and acidic residues" evidence="10">
    <location>
        <begin position="429"/>
        <end position="439"/>
    </location>
</feature>
<keyword evidence="8" id="KW-0137">Centromere</keyword>
<feature type="compositionally biased region" description="Low complexity" evidence="10">
    <location>
        <begin position="271"/>
        <end position="283"/>
    </location>
</feature>
<evidence type="ECO:0000256" key="1">
    <source>
        <dbReference type="ARBA" id="ARBA00004584"/>
    </source>
</evidence>
<evidence type="ECO:0000256" key="8">
    <source>
        <dbReference type="ARBA" id="ARBA00023328"/>
    </source>
</evidence>
<feature type="compositionally biased region" description="Basic residues" evidence="10">
    <location>
        <begin position="108"/>
        <end position="118"/>
    </location>
</feature>
<evidence type="ECO:0000256" key="9">
    <source>
        <dbReference type="SAM" id="Coils"/>
    </source>
</evidence>
<evidence type="ECO:0000259" key="11">
    <source>
        <dbReference type="Pfam" id="PF07557"/>
    </source>
</evidence>
<dbReference type="InterPro" id="IPR011516">
    <property type="entry name" value="Shugoshin_N"/>
</dbReference>
<feature type="domain" description="Shugoshin N-terminal coiled-coil" evidence="12">
    <location>
        <begin position="18"/>
        <end position="61"/>
    </location>
</feature>
<feature type="compositionally biased region" description="Basic and acidic residues" evidence="10">
    <location>
        <begin position="531"/>
        <end position="550"/>
    </location>
</feature>
<evidence type="ECO:0000256" key="7">
    <source>
        <dbReference type="ARBA" id="ARBA00023306"/>
    </source>
</evidence>
<feature type="compositionally biased region" description="Polar residues" evidence="10">
    <location>
        <begin position="711"/>
        <end position="721"/>
    </location>
</feature>